<comment type="caution">
    <text evidence="1">The sequence shown here is derived from an EMBL/GenBank/DDBJ whole genome shotgun (WGS) entry which is preliminary data.</text>
</comment>
<keyword evidence="2" id="KW-1185">Reference proteome</keyword>
<proteinExistence type="predicted"/>
<name>A0A5M9JP21_MONFR</name>
<accession>A0A5M9JP21</accession>
<evidence type="ECO:0000313" key="2">
    <source>
        <dbReference type="Proteomes" id="UP000322873"/>
    </source>
</evidence>
<dbReference type="Proteomes" id="UP000322873">
    <property type="component" value="Unassembled WGS sequence"/>
</dbReference>
<reference evidence="1 2" key="1">
    <citation type="submission" date="2019-06" db="EMBL/GenBank/DDBJ databases">
        <title>Genome Sequence of the Brown Rot Fungal Pathogen Monilinia fructicola.</title>
        <authorList>
            <person name="De Miccolis Angelini R.M."/>
            <person name="Landi L."/>
            <person name="Abate D."/>
            <person name="Pollastro S."/>
            <person name="Romanazzi G."/>
            <person name="Faretra F."/>
        </authorList>
    </citation>
    <scope>NUCLEOTIDE SEQUENCE [LARGE SCALE GENOMIC DNA]</scope>
    <source>
        <strain evidence="1 2">Mfrc123</strain>
    </source>
</reference>
<organism evidence="1 2">
    <name type="scientific">Monilinia fructicola</name>
    <name type="common">Brown rot fungus</name>
    <name type="synonym">Ciboria fructicola</name>
    <dbReference type="NCBI Taxonomy" id="38448"/>
    <lineage>
        <taxon>Eukaryota</taxon>
        <taxon>Fungi</taxon>
        <taxon>Dikarya</taxon>
        <taxon>Ascomycota</taxon>
        <taxon>Pezizomycotina</taxon>
        <taxon>Leotiomycetes</taxon>
        <taxon>Helotiales</taxon>
        <taxon>Sclerotiniaceae</taxon>
        <taxon>Monilinia</taxon>
    </lineage>
</organism>
<dbReference type="EMBL" id="VICG01000006">
    <property type="protein sequence ID" value="KAA8571011.1"/>
    <property type="molecule type" value="Genomic_DNA"/>
</dbReference>
<evidence type="ECO:0000313" key="1">
    <source>
        <dbReference type="EMBL" id="KAA8571011.1"/>
    </source>
</evidence>
<sequence>MIRPNHWTDHIKKEGGIKANNRFKKTNLSTSKCQAHKTSFPLTLSAILDSFLKDPFSNRAPVIMCPISFLSSPFPPFFPSPLDSPTTGISQPTLTTPFFPSPSTNKLGLTTTHLFPPPAHLIISSSIFFLSSCGVFPK</sequence>
<gene>
    <name evidence="1" type="ORF">EYC84_000379</name>
</gene>
<dbReference type="AlphaFoldDB" id="A0A5M9JP21"/>
<protein>
    <submittedName>
        <fullName evidence="1">Uncharacterized protein</fullName>
    </submittedName>
</protein>